<organism evidence="1 2">
    <name type="scientific">Tuber magnatum</name>
    <name type="common">white Piedmont truffle</name>
    <dbReference type="NCBI Taxonomy" id="42249"/>
    <lineage>
        <taxon>Eukaryota</taxon>
        <taxon>Fungi</taxon>
        <taxon>Dikarya</taxon>
        <taxon>Ascomycota</taxon>
        <taxon>Pezizomycotina</taxon>
        <taxon>Pezizomycetes</taxon>
        <taxon>Pezizales</taxon>
        <taxon>Tuberaceae</taxon>
        <taxon>Tuber</taxon>
    </lineage>
</organism>
<dbReference type="OrthoDB" id="4175694at2759"/>
<dbReference type="SUPFAM" id="SSF81301">
    <property type="entry name" value="Nucleotidyltransferase"/>
    <property type="match status" value="1"/>
</dbReference>
<protein>
    <recommendedName>
        <fullName evidence="3">Nucleotidyltransferase</fullName>
    </recommendedName>
</protein>
<dbReference type="EMBL" id="PYWC01000074">
    <property type="protein sequence ID" value="PWW73763.1"/>
    <property type="molecule type" value="Genomic_DNA"/>
</dbReference>
<keyword evidence="2" id="KW-1185">Reference proteome</keyword>
<dbReference type="Gene3D" id="3.30.460.40">
    <property type="match status" value="1"/>
</dbReference>
<evidence type="ECO:0000313" key="1">
    <source>
        <dbReference type="EMBL" id="PWW73763.1"/>
    </source>
</evidence>
<dbReference type="InterPro" id="IPR043519">
    <property type="entry name" value="NT_sf"/>
</dbReference>
<sequence>MASPPSAALQEELSLLHPAGILEKGGIKACIVGTAALRLFGSDLLMNDLDLAIAEEDFDLALSLLHGYGFEDIDFAPSQLRDMPALGKPGGWAARRLRYRPFSNPITLNPARCWHLDITPDTTFLPYPCPYRFPRFIPYLEALIQVLDTRMSSRDYLWPINYHYKIMVHLLQDRPEDKARISPANRFFIEFYAKQLLQSGEAKVLKLRRRIMDGALSVEDAIALVPRHDLLIKQIKEKYDRLEMERGNDKENTPKT</sequence>
<comment type="caution">
    <text evidence="1">The sequence shown here is derived from an EMBL/GenBank/DDBJ whole genome shotgun (WGS) entry which is preliminary data.</text>
</comment>
<proteinExistence type="predicted"/>
<gene>
    <name evidence="1" type="ORF">C7212DRAFT_284154</name>
</gene>
<dbReference type="AlphaFoldDB" id="A0A317SH65"/>
<accession>A0A317SH65</accession>
<evidence type="ECO:0008006" key="3">
    <source>
        <dbReference type="Google" id="ProtNLM"/>
    </source>
</evidence>
<name>A0A317SH65_9PEZI</name>
<reference evidence="1 2" key="1">
    <citation type="submission" date="2018-03" db="EMBL/GenBank/DDBJ databases">
        <title>Genomes of Pezizomycetes fungi and the evolution of truffles.</title>
        <authorList>
            <person name="Murat C."/>
            <person name="Payen T."/>
            <person name="Noel B."/>
            <person name="Kuo A."/>
            <person name="Martin F.M."/>
        </authorList>
    </citation>
    <scope>NUCLEOTIDE SEQUENCE [LARGE SCALE GENOMIC DNA]</scope>
    <source>
        <strain evidence="1">091103-1</strain>
    </source>
</reference>
<evidence type="ECO:0000313" key="2">
    <source>
        <dbReference type="Proteomes" id="UP000246991"/>
    </source>
</evidence>
<dbReference type="Proteomes" id="UP000246991">
    <property type="component" value="Unassembled WGS sequence"/>
</dbReference>